<dbReference type="InterPro" id="IPR050187">
    <property type="entry name" value="Lipid_Phosphate_FormReg"/>
</dbReference>
<dbReference type="Gene3D" id="3.40.50.10330">
    <property type="entry name" value="Probable inorganic polyphosphate/atp-NAD kinase, domain 1"/>
    <property type="match status" value="1"/>
</dbReference>
<dbReference type="SUPFAM" id="SSF111331">
    <property type="entry name" value="NAD kinase/diacylglycerol kinase-like"/>
    <property type="match status" value="1"/>
</dbReference>
<proteinExistence type="predicted"/>
<keyword evidence="8" id="KW-1185">Reference proteome</keyword>
<dbReference type="AlphaFoldDB" id="A0A850NT59"/>
<protein>
    <submittedName>
        <fullName evidence="7">Diacylglycerol kinase family lipid kinase</fullName>
    </submittedName>
    <submittedName>
        <fullName evidence="6">YegS/Rv2252/BmrU family lipid kinase</fullName>
    </submittedName>
</protein>
<keyword evidence="2" id="KW-0547">Nucleotide-binding</keyword>
<name>A0A850NT59_9PROT</name>
<dbReference type="PROSITE" id="PS50146">
    <property type="entry name" value="DAGK"/>
    <property type="match status" value="1"/>
</dbReference>
<evidence type="ECO:0000313" key="8">
    <source>
        <dbReference type="Proteomes" id="UP000557688"/>
    </source>
</evidence>
<dbReference type="GO" id="GO:0005524">
    <property type="term" value="F:ATP binding"/>
    <property type="evidence" value="ECO:0007669"/>
    <property type="project" value="UniProtKB-KW"/>
</dbReference>
<evidence type="ECO:0000259" key="5">
    <source>
        <dbReference type="PROSITE" id="PS50146"/>
    </source>
</evidence>
<dbReference type="Proteomes" id="UP000557688">
    <property type="component" value="Unassembled WGS sequence"/>
</dbReference>
<dbReference type="InterPro" id="IPR001206">
    <property type="entry name" value="Diacylglycerol_kinase_cat_dom"/>
</dbReference>
<reference evidence="7 9" key="1">
    <citation type="submission" date="2020-06" db="EMBL/GenBank/DDBJ databases">
        <title>Description of novel acetic acid bacteria.</title>
        <authorList>
            <person name="Sombolestani A."/>
        </authorList>
    </citation>
    <scope>NUCLEOTIDE SEQUENCE [LARGE SCALE GENOMIC DNA]</scope>
    <source>
        <strain evidence="7 9">LMG 26838</strain>
    </source>
</reference>
<dbReference type="RefSeq" id="WP_176624249.1">
    <property type="nucleotide sequence ID" value="NZ_JABXXQ010000180.1"/>
</dbReference>
<dbReference type="PANTHER" id="PTHR12358:SF106">
    <property type="entry name" value="LIPID KINASE YEGS"/>
    <property type="match status" value="1"/>
</dbReference>
<evidence type="ECO:0000256" key="3">
    <source>
        <dbReference type="ARBA" id="ARBA00022777"/>
    </source>
</evidence>
<dbReference type="InterPro" id="IPR016064">
    <property type="entry name" value="NAD/diacylglycerol_kinase_sf"/>
</dbReference>
<gene>
    <name evidence="6" type="ORF">FHR90_001958</name>
    <name evidence="7" type="ORF">HUK83_09655</name>
</gene>
<comment type="caution">
    <text evidence="7">The sequence shown here is derived from an EMBL/GenBank/DDBJ whole genome shotgun (WGS) entry which is preliminary data.</text>
</comment>
<sequence length="291" mass="30572">MLVIYNPTAGRRRVRRLWSVLDLLIGHGVRLDVVETRHEGHAAGIAREAAETERGRLVVAAGGDGTVAEVAAGLAGTSTRLGIIPLGTANVLAAELGLPSTPKAVAAMLAGGRARRLWPGLCESDAGRRLFVQMLGVGFDAHVVHHVSRPVKRVLGKGAYVWQTLRELPRYDFEPIALRADGREFTAGSVIVAKGCRYGGPYRLAPEADPSAPGFAVVMFERSGRGAALAYGAALPLDLMTRIPGIRRIRAHEVVIDARAGLPAQADGDAAGATPLRITDGAAPIDVLVAA</sequence>
<dbReference type="Pfam" id="PF00781">
    <property type="entry name" value="DAGK_cat"/>
    <property type="match status" value="1"/>
</dbReference>
<keyword evidence="4" id="KW-0067">ATP-binding</keyword>
<evidence type="ECO:0000256" key="4">
    <source>
        <dbReference type="ARBA" id="ARBA00022840"/>
    </source>
</evidence>
<keyword evidence="1" id="KW-0808">Transferase</keyword>
<evidence type="ECO:0000256" key="1">
    <source>
        <dbReference type="ARBA" id="ARBA00022679"/>
    </source>
</evidence>
<dbReference type="Proteomes" id="UP000565205">
    <property type="component" value="Unassembled WGS sequence"/>
</dbReference>
<accession>A0A850NT59</accession>
<dbReference type="GO" id="GO:0005886">
    <property type="term" value="C:plasma membrane"/>
    <property type="evidence" value="ECO:0007669"/>
    <property type="project" value="TreeGrafter"/>
</dbReference>
<evidence type="ECO:0000256" key="2">
    <source>
        <dbReference type="ARBA" id="ARBA00022741"/>
    </source>
</evidence>
<dbReference type="EMBL" id="JACHXV010000006">
    <property type="protein sequence ID" value="MBB3174122.1"/>
    <property type="molecule type" value="Genomic_DNA"/>
</dbReference>
<evidence type="ECO:0000313" key="7">
    <source>
        <dbReference type="EMBL" id="NVN30592.1"/>
    </source>
</evidence>
<feature type="domain" description="DAGKc" evidence="5">
    <location>
        <begin position="1"/>
        <end position="126"/>
    </location>
</feature>
<dbReference type="Gene3D" id="2.60.200.40">
    <property type="match status" value="1"/>
</dbReference>
<dbReference type="Pfam" id="PF19279">
    <property type="entry name" value="YegS_C"/>
    <property type="match status" value="1"/>
</dbReference>
<reference evidence="6 8" key="2">
    <citation type="submission" date="2020-08" db="EMBL/GenBank/DDBJ databases">
        <title>Genomic Encyclopedia of Type Strains, Phase III (KMG-III): the genomes of soil and plant-associated and newly described type strains.</title>
        <authorList>
            <person name="Whitman W."/>
        </authorList>
    </citation>
    <scope>NUCLEOTIDE SEQUENCE [LARGE SCALE GENOMIC DNA]</scope>
    <source>
        <strain evidence="6 8">CECT 8088</strain>
    </source>
</reference>
<dbReference type="SMART" id="SM00046">
    <property type="entry name" value="DAGKc"/>
    <property type="match status" value="1"/>
</dbReference>
<evidence type="ECO:0000313" key="6">
    <source>
        <dbReference type="EMBL" id="MBB3174122.1"/>
    </source>
</evidence>
<dbReference type="PANTHER" id="PTHR12358">
    <property type="entry name" value="SPHINGOSINE KINASE"/>
    <property type="match status" value="1"/>
</dbReference>
<dbReference type="InterPro" id="IPR045540">
    <property type="entry name" value="YegS/DAGK_C"/>
</dbReference>
<dbReference type="GO" id="GO:0016301">
    <property type="term" value="F:kinase activity"/>
    <property type="evidence" value="ECO:0007669"/>
    <property type="project" value="UniProtKB-KW"/>
</dbReference>
<evidence type="ECO:0000313" key="9">
    <source>
        <dbReference type="Proteomes" id="UP000565205"/>
    </source>
</evidence>
<dbReference type="InterPro" id="IPR017438">
    <property type="entry name" value="ATP-NAD_kinase_N"/>
</dbReference>
<dbReference type="EMBL" id="JABXXQ010000180">
    <property type="protein sequence ID" value="NVN30592.1"/>
    <property type="molecule type" value="Genomic_DNA"/>
</dbReference>
<keyword evidence="3 7" id="KW-0418">Kinase</keyword>
<organism evidence="7 9">
    <name type="scientific">Endobacter medicaginis</name>
    <dbReference type="NCBI Taxonomy" id="1181271"/>
    <lineage>
        <taxon>Bacteria</taxon>
        <taxon>Pseudomonadati</taxon>
        <taxon>Pseudomonadota</taxon>
        <taxon>Alphaproteobacteria</taxon>
        <taxon>Acetobacterales</taxon>
        <taxon>Acetobacteraceae</taxon>
        <taxon>Endobacter</taxon>
    </lineage>
</organism>